<evidence type="ECO:0000313" key="1">
    <source>
        <dbReference type="EMBL" id="RAJ88195.1"/>
    </source>
</evidence>
<keyword evidence="2" id="KW-1185">Reference proteome</keyword>
<comment type="caution">
    <text evidence="1">The sequence shown here is derived from an EMBL/GenBank/DDBJ whole genome shotgun (WGS) entry which is preliminary data.</text>
</comment>
<sequence>MEQWKSYKKNLVNCLRLISARMKVDNLVTEVITRSMHF</sequence>
<dbReference type="EMBL" id="QLMA01000001">
    <property type="protein sequence ID" value="RAJ88195.1"/>
    <property type="molecule type" value="Genomic_DNA"/>
</dbReference>
<proteinExistence type="predicted"/>
<dbReference type="Proteomes" id="UP000249819">
    <property type="component" value="Unassembled WGS sequence"/>
</dbReference>
<protein>
    <submittedName>
        <fullName evidence="1">Uncharacterized protein</fullName>
    </submittedName>
</protein>
<reference evidence="1 2" key="1">
    <citation type="submission" date="2018-06" db="EMBL/GenBank/DDBJ databases">
        <title>Genomic Encyclopedia of Archaeal and Bacterial Type Strains, Phase II (KMG-II): from individual species to whole genera.</title>
        <authorList>
            <person name="Goeker M."/>
        </authorList>
    </citation>
    <scope>NUCLEOTIDE SEQUENCE [LARGE SCALE GENOMIC DNA]</scope>
    <source>
        <strain evidence="1 2">DSM 29821</strain>
    </source>
</reference>
<organism evidence="1 2">
    <name type="scientific">Chitinophaga dinghuensis</name>
    <dbReference type="NCBI Taxonomy" id="1539050"/>
    <lineage>
        <taxon>Bacteria</taxon>
        <taxon>Pseudomonadati</taxon>
        <taxon>Bacteroidota</taxon>
        <taxon>Chitinophagia</taxon>
        <taxon>Chitinophagales</taxon>
        <taxon>Chitinophagaceae</taxon>
        <taxon>Chitinophaga</taxon>
    </lineage>
</organism>
<evidence type="ECO:0000313" key="2">
    <source>
        <dbReference type="Proteomes" id="UP000249819"/>
    </source>
</evidence>
<name>A0A327WCF3_9BACT</name>
<accession>A0A327WCF3</accession>
<gene>
    <name evidence="1" type="ORF">CLV59_101962</name>
</gene>
<dbReference type="AlphaFoldDB" id="A0A327WCF3"/>